<reference evidence="2 3" key="1">
    <citation type="submission" date="2016-07" db="EMBL/GenBank/DDBJ databases">
        <title>Pervasive Adenine N6-methylation of Active Genes in Fungi.</title>
        <authorList>
            <consortium name="DOE Joint Genome Institute"/>
            <person name="Mondo S.J."/>
            <person name="Dannebaum R.O."/>
            <person name="Kuo R.C."/>
            <person name="Labutti K."/>
            <person name="Haridas S."/>
            <person name="Kuo A."/>
            <person name="Salamov A."/>
            <person name="Ahrendt S.R."/>
            <person name="Lipzen A."/>
            <person name="Sullivan W."/>
            <person name="Andreopoulos W.B."/>
            <person name="Clum A."/>
            <person name="Lindquist E."/>
            <person name="Daum C."/>
            <person name="Ramamoorthy G.K."/>
            <person name="Gryganskyi A."/>
            <person name="Culley D."/>
            <person name="Magnuson J.K."/>
            <person name="James T.Y."/>
            <person name="O'Malley M.A."/>
            <person name="Stajich J.E."/>
            <person name="Spatafora J.W."/>
            <person name="Visel A."/>
            <person name="Grigoriev I.V."/>
        </authorList>
    </citation>
    <scope>NUCLEOTIDE SEQUENCE [LARGE SCALE GENOMIC DNA]</scope>
    <source>
        <strain evidence="2 3">CBS 115471</strain>
    </source>
</reference>
<evidence type="ECO:0000313" key="3">
    <source>
        <dbReference type="Proteomes" id="UP000193144"/>
    </source>
</evidence>
<name>A0A1Y1ZSX2_9PLEO</name>
<dbReference type="AlphaFoldDB" id="A0A1Y1ZSX2"/>
<keyword evidence="1" id="KW-0732">Signal</keyword>
<proteinExistence type="predicted"/>
<dbReference type="GO" id="GO:0008237">
    <property type="term" value="F:metallopeptidase activity"/>
    <property type="evidence" value="ECO:0007669"/>
    <property type="project" value="InterPro"/>
</dbReference>
<sequence length="492" mass="53759">MFPNLWSSGLLFVSVSFFAIPTLALPTINDDLEALRALASRQNIDPQAIRFTGWEGCSDSQQSDVNEAWKDVLMLGKAVNMDVDWKAPATRDFFGSENNNQEYQFAIQAILKNIETWRNDGTILAWQIHMRCDDYLRRSELSCPGRTKPEWENRCNSRCWTPRLKRNPDDNQYDIVEWIPRAAAYTTSTSSTHVGIMNWCPGFFAAPTCNDAMNKAVNDYPAGSYERLRLKNYECRGYIALHELFHIDEMPRKVTKEKVTHIYDRKIKIRNGAGQIMTLMAYGPQFTKAMAKWTLGGGFYVATNADNLAQYALAVWATSRAGDYPKNPMVPSMDRPISAPERGTFAVYNDNGVISLLNDTSSIINALGVSSTDVVDLLEFQGGPLSCSDAGTDATPNGPDPCNDDAVNAAIELVADMPASPPTPTPQPPQPTASVSPARPADFNCSCGESGCTPESMGCCANGSCACHCTASGCAAGDPVCCDNGSCKPLPT</sequence>
<protein>
    <submittedName>
        <fullName evidence="2">Uncharacterized protein</fullName>
    </submittedName>
</protein>
<dbReference type="Gene3D" id="3.40.390.10">
    <property type="entry name" value="Collagenase (Catalytic Domain)"/>
    <property type="match status" value="1"/>
</dbReference>
<dbReference type="InterPro" id="IPR024079">
    <property type="entry name" value="MetalloPept_cat_dom_sf"/>
</dbReference>
<comment type="caution">
    <text evidence="2">The sequence shown here is derived from an EMBL/GenBank/DDBJ whole genome shotgun (WGS) entry which is preliminary data.</text>
</comment>
<feature type="chain" id="PRO_5011010504" evidence="1">
    <location>
        <begin position="25"/>
        <end position="492"/>
    </location>
</feature>
<keyword evidence="3" id="KW-1185">Reference proteome</keyword>
<dbReference type="OrthoDB" id="3779999at2759"/>
<dbReference type="STRING" id="1231657.A0A1Y1ZSX2"/>
<gene>
    <name evidence="2" type="ORF">BCR34DRAFT_599894</name>
</gene>
<evidence type="ECO:0000313" key="2">
    <source>
        <dbReference type="EMBL" id="ORY13349.1"/>
    </source>
</evidence>
<dbReference type="EMBL" id="MCFA01000042">
    <property type="protein sequence ID" value="ORY13349.1"/>
    <property type="molecule type" value="Genomic_DNA"/>
</dbReference>
<accession>A0A1Y1ZSX2</accession>
<evidence type="ECO:0000256" key="1">
    <source>
        <dbReference type="SAM" id="SignalP"/>
    </source>
</evidence>
<organism evidence="2 3">
    <name type="scientific">Clohesyomyces aquaticus</name>
    <dbReference type="NCBI Taxonomy" id="1231657"/>
    <lineage>
        <taxon>Eukaryota</taxon>
        <taxon>Fungi</taxon>
        <taxon>Dikarya</taxon>
        <taxon>Ascomycota</taxon>
        <taxon>Pezizomycotina</taxon>
        <taxon>Dothideomycetes</taxon>
        <taxon>Pleosporomycetidae</taxon>
        <taxon>Pleosporales</taxon>
        <taxon>Lindgomycetaceae</taxon>
        <taxon>Clohesyomyces</taxon>
    </lineage>
</organism>
<feature type="signal peptide" evidence="1">
    <location>
        <begin position="1"/>
        <end position="24"/>
    </location>
</feature>
<dbReference type="Proteomes" id="UP000193144">
    <property type="component" value="Unassembled WGS sequence"/>
</dbReference>